<dbReference type="PRINTS" id="PR00834">
    <property type="entry name" value="PROTEASES2C"/>
</dbReference>
<feature type="compositionally biased region" description="Pro residues" evidence="4">
    <location>
        <begin position="61"/>
        <end position="79"/>
    </location>
</feature>
<dbReference type="PhylomeDB" id="Q2JGX9"/>
<dbReference type="SUPFAM" id="SSF50494">
    <property type="entry name" value="Trypsin-like serine proteases"/>
    <property type="match status" value="1"/>
</dbReference>
<dbReference type="GO" id="GO:0006508">
    <property type="term" value="P:proteolysis"/>
    <property type="evidence" value="ECO:0007669"/>
    <property type="project" value="UniProtKB-KW"/>
</dbReference>
<dbReference type="eggNOG" id="COG0265">
    <property type="taxonomic scope" value="Bacteria"/>
</dbReference>
<dbReference type="SMART" id="SM00228">
    <property type="entry name" value="PDZ"/>
    <property type="match status" value="1"/>
</dbReference>
<evidence type="ECO:0000256" key="1">
    <source>
        <dbReference type="ARBA" id="ARBA00010541"/>
    </source>
</evidence>
<dbReference type="InterPro" id="IPR001478">
    <property type="entry name" value="PDZ"/>
</dbReference>
<reference evidence="6 7" key="1">
    <citation type="journal article" date="2007" name="Genome Res.">
        <title>Genome characteristics of facultatively symbiotic Frankia sp. strains reflect host range and host plant biogeography.</title>
        <authorList>
            <person name="Normand P."/>
            <person name="Lapierre P."/>
            <person name="Tisa L.S."/>
            <person name="Gogarten J.P."/>
            <person name="Alloisio N."/>
            <person name="Bagnarol E."/>
            <person name="Bassi C.A."/>
            <person name="Berry A.M."/>
            <person name="Bickhart D.M."/>
            <person name="Choisne N."/>
            <person name="Couloux A."/>
            <person name="Cournoyer B."/>
            <person name="Cruveiller S."/>
            <person name="Daubin V."/>
            <person name="Demange N."/>
            <person name="Francino M.P."/>
            <person name="Goltsman E."/>
            <person name="Huang Y."/>
            <person name="Kopp O.R."/>
            <person name="Labarre L."/>
            <person name="Lapidus A."/>
            <person name="Lavire C."/>
            <person name="Marechal J."/>
            <person name="Martinez M."/>
            <person name="Mastronunzio J.E."/>
            <person name="Mullin B.C."/>
            <person name="Niemann J."/>
            <person name="Pujic P."/>
            <person name="Rawnsley T."/>
            <person name="Rouy Z."/>
            <person name="Schenowitz C."/>
            <person name="Sellstedt A."/>
            <person name="Tavares F."/>
            <person name="Tomkins J.P."/>
            <person name="Vallenet D."/>
            <person name="Valverde C."/>
            <person name="Wall L.G."/>
            <person name="Wang Y."/>
            <person name="Medigue C."/>
            <person name="Benson D.R."/>
        </authorList>
    </citation>
    <scope>NUCLEOTIDE SEQUENCE [LARGE SCALE GENOMIC DNA]</scope>
    <source>
        <strain evidence="7">DSM 45818 / CECT 9043 / CcI3</strain>
    </source>
</reference>
<protein>
    <submittedName>
        <fullName evidence="6">Peptidase S1 and S6, chymotrypsin/Hap</fullName>
    </submittedName>
</protein>
<dbReference type="InterPro" id="IPR009003">
    <property type="entry name" value="Peptidase_S1_PA"/>
</dbReference>
<comment type="similarity">
    <text evidence="1">Belongs to the peptidase S1C family.</text>
</comment>
<feature type="compositionally biased region" description="Low complexity" evidence="4">
    <location>
        <begin position="173"/>
        <end position="188"/>
    </location>
</feature>
<dbReference type="InterPro" id="IPR001940">
    <property type="entry name" value="Peptidase_S1C"/>
</dbReference>
<dbReference type="Gene3D" id="2.40.10.10">
    <property type="entry name" value="Trypsin-like serine proteases"/>
    <property type="match status" value="2"/>
</dbReference>
<dbReference type="Proteomes" id="UP000001937">
    <property type="component" value="Chromosome"/>
</dbReference>
<feature type="domain" description="PDZ" evidence="5">
    <location>
        <begin position="469"/>
        <end position="563"/>
    </location>
</feature>
<evidence type="ECO:0000256" key="3">
    <source>
        <dbReference type="ARBA" id="ARBA00022801"/>
    </source>
</evidence>
<evidence type="ECO:0000259" key="5">
    <source>
        <dbReference type="PROSITE" id="PS50106"/>
    </source>
</evidence>
<dbReference type="KEGG" id="fra:Francci3_0069"/>
<feature type="compositionally biased region" description="Gly residues" evidence="4">
    <location>
        <begin position="15"/>
        <end position="25"/>
    </location>
</feature>
<name>Q2JGX9_FRACC</name>
<dbReference type="AlphaFoldDB" id="Q2JGX9"/>
<dbReference type="PANTHER" id="PTHR43343:SF3">
    <property type="entry name" value="PROTEASE DO-LIKE 8, CHLOROPLASTIC"/>
    <property type="match status" value="1"/>
</dbReference>
<dbReference type="PROSITE" id="PS50106">
    <property type="entry name" value="PDZ"/>
    <property type="match status" value="1"/>
</dbReference>
<keyword evidence="2" id="KW-0645">Protease</keyword>
<dbReference type="EMBL" id="CP000249">
    <property type="protein sequence ID" value="ABD09463.1"/>
    <property type="molecule type" value="Genomic_DNA"/>
</dbReference>
<dbReference type="HOGENOM" id="CLU_020120_3_7_11"/>
<dbReference type="GO" id="GO:0004252">
    <property type="term" value="F:serine-type endopeptidase activity"/>
    <property type="evidence" value="ECO:0007669"/>
    <property type="project" value="InterPro"/>
</dbReference>
<organism evidence="6 7">
    <name type="scientific">Frankia casuarinae (strain DSM 45818 / CECT 9043 / HFP020203 / CcI3)</name>
    <dbReference type="NCBI Taxonomy" id="106370"/>
    <lineage>
        <taxon>Bacteria</taxon>
        <taxon>Bacillati</taxon>
        <taxon>Actinomycetota</taxon>
        <taxon>Actinomycetes</taxon>
        <taxon>Frankiales</taxon>
        <taxon>Frankiaceae</taxon>
        <taxon>Frankia</taxon>
    </lineage>
</organism>
<dbReference type="Gene3D" id="2.30.42.10">
    <property type="match status" value="1"/>
</dbReference>
<accession>Q2JGX9</accession>
<feature type="compositionally biased region" description="Pro residues" evidence="4">
    <location>
        <begin position="125"/>
        <end position="147"/>
    </location>
</feature>
<evidence type="ECO:0000313" key="6">
    <source>
        <dbReference type="EMBL" id="ABD09463.1"/>
    </source>
</evidence>
<dbReference type="InterPro" id="IPR036034">
    <property type="entry name" value="PDZ_sf"/>
</dbReference>
<gene>
    <name evidence="6" type="ordered locus">Francci3_0069</name>
</gene>
<keyword evidence="3" id="KW-0378">Hydrolase</keyword>
<dbReference type="STRING" id="106370.Francci3_0069"/>
<dbReference type="SUPFAM" id="SSF50156">
    <property type="entry name" value="PDZ domain-like"/>
    <property type="match status" value="1"/>
</dbReference>
<evidence type="ECO:0000256" key="4">
    <source>
        <dbReference type="SAM" id="MobiDB-lite"/>
    </source>
</evidence>
<evidence type="ECO:0000256" key="2">
    <source>
        <dbReference type="ARBA" id="ARBA00022670"/>
    </source>
</evidence>
<feature type="compositionally biased region" description="Low complexity" evidence="4">
    <location>
        <begin position="110"/>
        <end position="124"/>
    </location>
</feature>
<feature type="region of interest" description="Disordered" evidence="4">
    <location>
        <begin position="490"/>
        <end position="518"/>
    </location>
</feature>
<evidence type="ECO:0000313" key="7">
    <source>
        <dbReference type="Proteomes" id="UP000001937"/>
    </source>
</evidence>
<dbReference type="InterPro" id="IPR043504">
    <property type="entry name" value="Peptidase_S1_PA_chymotrypsin"/>
</dbReference>
<dbReference type="InterPro" id="IPR051201">
    <property type="entry name" value="Chloro_Bact_Ser_Proteases"/>
</dbReference>
<feature type="region of interest" description="Disordered" evidence="4">
    <location>
        <begin position="1"/>
        <end position="199"/>
    </location>
</feature>
<keyword evidence="7" id="KW-1185">Reference proteome</keyword>
<dbReference type="PANTHER" id="PTHR43343">
    <property type="entry name" value="PEPTIDASE S12"/>
    <property type="match status" value="1"/>
</dbReference>
<dbReference type="Pfam" id="PF13365">
    <property type="entry name" value="Trypsin_2"/>
    <property type="match status" value="1"/>
</dbReference>
<proteinExistence type="inferred from homology"/>
<feature type="compositionally biased region" description="Polar residues" evidence="4">
    <location>
        <begin position="490"/>
        <end position="507"/>
    </location>
</feature>
<feature type="compositionally biased region" description="Low complexity" evidence="4">
    <location>
        <begin position="148"/>
        <end position="159"/>
    </location>
</feature>
<dbReference type="Pfam" id="PF13180">
    <property type="entry name" value="PDZ_2"/>
    <property type="match status" value="1"/>
</dbReference>
<sequence length="579" mass="56504">MTPRLPFSSSAEAAPGGGGREGSGAGHDSPSPWAPPIGSAAGTPAGQAHPAGPASSEPDLPAGPPSRPPGSPYSQPPALGPSSGQHPQYPNPHPPHGDPRPYPDSPYPAGPSQASQQQAAFSAGSPPPAAPPGGPWGPPSGPPPSGPAAPRALNGAAGPAGPPAGPPTGGHSWGPPWSSPSGAGSPPAQDLYGNGTTMAASPPWRRRRLVAAGLAIALVSAGVGGGVGALVADNNGGQTIVTSAGLHNTVDSSGGTSPAAANTVSAAAQKILPSVVTISEESSSESGTGSGTIIRSDGHILTNNHVVSGAANGGSLTVTLQDGRTFDAQVVGTDPSSDLAMIKINATGLTAATFGNSDTLNIGELVVAVGSPLGLNGTVTSGIVSAVHRPVRTGDSTVRDQQNTVLDAIQTDASINPGNSGGPLVNSRGEIIGVNSAIATVGGGSPFGGGQQSGNIGVGFAIPGNYAESVATQLISTGSARHPYLGVSASTAEENTRSTASSGNGAQIRSMVPGGPAERAGLRTGDVITKVGNRAVNDVDSLIAAVRSHAIGDEVEVTYTRDGQSGTVKARLAQQPPAS</sequence>